<feature type="compositionally biased region" description="Low complexity" evidence="1">
    <location>
        <begin position="58"/>
        <end position="70"/>
    </location>
</feature>
<reference evidence="2 3" key="1">
    <citation type="submission" date="2016-09" db="EMBL/GenBank/DDBJ databases">
        <title>Extensive genetic diversity and differential bi-allelic expression allows diatom success in the polar Southern Ocean.</title>
        <authorList>
            <consortium name="DOE Joint Genome Institute"/>
            <person name="Mock T."/>
            <person name="Otillar R.P."/>
            <person name="Strauss J."/>
            <person name="Dupont C."/>
            <person name="Frickenhaus S."/>
            <person name="Maumus F."/>
            <person name="Mcmullan M."/>
            <person name="Sanges R."/>
            <person name="Schmutz J."/>
            <person name="Toseland A."/>
            <person name="Valas R."/>
            <person name="Veluchamy A."/>
            <person name="Ward B.J."/>
            <person name="Allen A."/>
            <person name="Barry K."/>
            <person name="Falciatore A."/>
            <person name="Ferrante M."/>
            <person name="Fortunato A.E."/>
            <person name="Gloeckner G."/>
            <person name="Gruber A."/>
            <person name="Hipkin R."/>
            <person name="Janech M."/>
            <person name="Kroth P."/>
            <person name="Leese F."/>
            <person name="Lindquist E."/>
            <person name="Lyon B.R."/>
            <person name="Martin J."/>
            <person name="Mayer C."/>
            <person name="Parker M."/>
            <person name="Quesneville H."/>
            <person name="Raymond J."/>
            <person name="Uhlig C."/>
            <person name="Valentin K.U."/>
            <person name="Worden A.Z."/>
            <person name="Armbrust E.V."/>
            <person name="Bowler C."/>
            <person name="Green B."/>
            <person name="Moulton V."/>
            <person name="Van Oosterhout C."/>
            <person name="Grigoriev I."/>
        </authorList>
    </citation>
    <scope>NUCLEOTIDE SEQUENCE [LARGE SCALE GENOMIC DNA]</scope>
    <source>
        <strain evidence="2 3">CCMP1102</strain>
    </source>
</reference>
<dbReference type="InParanoid" id="A0A1E7EMV7"/>
<organism evidence="2 3">
    <name type="scientific">Fragilariopsis cylindrus CCMP1102</name>
    <dbReference type="NCBI Taxonomy" id="635003"/>
    <lineage>
        <taxon>Eukaryota</taxon>
        <taxon>Sar</taxon>
        <taxon>Stramenopiles</taxon>
        <taxon>Ochrophyta</taxon>
        <taxon>Bacillariophyta</taxon>
        <taxon>Bacillariophyceae</taxon>
        <taxon>Bacillariophycidae</taxon>
        <taxon>Bacillariales</taxon>
        <taxon>Bacillariaceae</taxon>
        <taxon>Fragilariopsis</taxon>
    </lineage>
</organism>
<proteinExistence type="predicted"/>
<dbReference type="Proteomes" id="UP000095751">
    <property type="component" value="Unassembled WGS sequence"/>
</dbReference>
<keyword evidence="3" id="KW-1185">Reference proteome</keyword>
<dbReference type="KEGG" id="fcy:FRACYDRAFT_251285"/>
<evidence type="ECO:0000313" key="3">
    <source>
        <dbReference type="Proteomes" id="UP000095751"/>
    </source>
</evidence>
<dbReference type="EMBL" id="KV784387">
    <property type="protein sequence ID" value="OEU07241.1"/>
    <property type="molecule type" value="Genomic_DNA"/>
</dbReference>
<evidence type="ECO:0000313" key="2">
    <source>
        <dbReference type="EMBL" id="OEU07241.1"/>
    </source>
</evidence>
<name>A0A1E7EMV7_9STRA</name>
<protein>
    <submittedName>
        <fullName evidence="2">Uncharacterized protein</fullName>
    </submittedName>
</protein>
<accession>A0A1E7EMV7</accession>
<sequence>MNTTLPAAAAAAAALRSSAIRSSTAKTLKLNQGRIYDCGRVPPIPKPLQRKQQKQHPSSLLSTMTTTLESSSDKDDEDPSADINHHDDDDDNDNTSSLLHYLLSSHTNKRRGSFSKSGWLRRIIRGQIRIRIGIENGSFTIMTNPCYKILTKENVKQQIEYYRRPWYEPIIQVKSCSS</sequence>
<gene>
    <name evidence="2" type="ORF">FRACYDRAFT_251285</name>
</gene>
<evidence type="ECO:0000256" key="1">
    <source>
        <dbReference type="SAM" id="MobiDB-lite"/>
    </source>
</evidence>
<dbReference type="AlphaFoldDB" id="A0A1E7EMV7"/>
<feature type="region of interest" description="Disordered" evidence="1">
    <location>
        <begin position="39"/>
        <end position="91"/>
    </location>
</feature>